<comment type="caution">
    <text evidence="1">The sequence shown here is derived from an EMBL/GenBank/DDBJ whole genome shotgun (WGS) entry which is preliminary data.</text>
</comment>
<dbReference type="EMBL" id="BMAW01123671">
    <property type="protein sequence ID" value="GFU04389.1"/>
    <property type="molecule type" value="Genomic_DNA"/>
</dbReference>
<keyword evidence="2" id="KW-1185">Reference proteome</keyword>
<gene>
    <name evidence="1" type="ORF">NPIL_64011</name>
</gene>
<organism evidence="1 2">
    <name type="scientific">Nephila pilipes</name>
    <name type="common">Giant wood spider</name>
    <name type="synonym">Nephila maculata</name>
    <dbReference type="NCBI Taxonomy" id="299642"/>
    <lineage>
        <taxon>Eukaryota</taxon>
        <taxon>Metazoa</taxon>
        <taxon>Ecdysozoa</taxon>
        <taxon>Arthropoda</taxon>
        <taxon>Chelicerata</taxon>
        <taxon>Arachnida</taxon>
        <taxon>Araneae</taxon>
        <taxon>Araneomorphae</taxon>
        <taxon>Entelegynae</taxon>
        <taxon>Araneoidea</taxon>
        <taxon>Nephilidae</taxon>
        <taxon>Nephila</taxon>
    </lineage>
</organism>
<evidence type="ECO:0000313" key="1">
    <source>
        <dbReference type="EMBL" id="GFU04389.1"/>
    </source>
</evidence>
<protein>
    <submittedName>
        <fullName evidence="1">Uncharacterized protein</fullName>
    </submittedName>
</protein>
<dbReference type="Proteomes" id="UP000887013">
    <property type="component" value="Unassembled WGS sequence"/>
</dbReference>
<dbReference type="AlphaFoldDB" id="A0A8X6Q659"/>
<sequence length="147" mass="17202">MNIVFCCFEDCKIGCLKEMTDALLSLDIKKLQISRLWNYVIKMCIAHFVQTSTTPPYLIIATFSLDEIPNISNVNPYSSRNELSLHSCELIPYIYCKLDCDGINYWFLNRIYDFNISLASSLVSYCIHHFFTMQNVLRVEYHILISY</sequence>
<reference evidence="1" key="1">
    <citation type="submission" date="2020-08" db="EMBL/GenBank/DDBJ databases">
        <title>Multicomponent nature underlies the extraordinary mechanical properties of spider dragline silk.</title>
        <authorList>
            <person name="Kono N."/>
            <person name="Nakamura H."/>
            <person name="Mori M."/>
            <person name="Yoshida Y."/>
            <person name="Ohtoshi R."/>
            <person name="Malay A.D."/>
            <person name="Moran D.A.P."/>
            <person name="Tomita M."/>
            <person name="Numata K."/>
            <person name="Arakawa K."/>
        </authorList>
    </citation>
    <scope>NUCLEOTIDE SEQUENCE</scope>
</reference>
<proteinExistence type="predicted"/>
<name>A0A8X6Q659_NEPPI</name>
<accession>A0A8X6Q659</accession>
<evidence type="ECO:0000313" key="2">
    <source>
        <dbReference type="Proteomes" id="UP000887013"/>
    </source>
</evidence>